<dbReference type="EMBL" id="JAENGP010000003">
    <property type="protein sequence ID" value="MBK1780419.1"/>
    <property type="molecule type" value="Genomic_DNA"/>
</dbReference>
<dbReference type="InterPro" id="IPR036890">
    <property type="entry name" value="HATPase_C_sf"/>
</dbReference>
<dbReference type="SUPFAM" id="SSF53850">
    <property type="entry name" value="Periplasmic binding protein-like II"/>
    <property type="match status" value="1"/>
</dbReference>
<evidence type="ECO:0000256" key="6">
    <source>
        <dbReference type="ARBA" id="ARBA00022777"/>
    </source>
</evidence>
<comment type="catalytic activity">
    <reaction evidence="1">
        <text>ATP + protein L-histidine = ADP + protein N-phospho-L-histidine.</text>
        <dbReference type="EC" id="2.7.13.3"/>
    </reaction>
</comment>
<dbReference type="InterPro" id="IPR036097">
    <property type="entry name" value="HisK_dim/P_sf"/>
</dbReference>
<dbReference type="Gene3D" id="3.40.190.10">
    <property type="entry name" value="Periplasmic binding protein-like II"/>
    <property type="match status" value="2"/>
</dbReference>
<evidence type="ECO:0000256" key="1">
    <source>
        <dbReference type="ARBA" id="ARBA00000085"/>
    </source>
</evidence>
<keyword evidence="3" id="KW-0597">Phosphoprotein</keyword>
<evidence type="ECO:0000256" key="9">
    <source>
        <dbReference type="SAM" id="Phobius"/>
    </source>
</evidence>
<dbReference type="InterPro" id="IPR003661">
    <property type="entry name" value="HisK_dim/P_dom"/>
</dbReference>
<comment type="caution">
    <text evidence="11">The sequence shown here is derived from an EMBL/GenBank/DDBJ whole genome shotgun (WGS) entry which is preliminary data.</text>
</comment>
<organism evidence="11 12">
    <name type="scientific">Advenella mandrilli</name>
    <dbReference type="NCBI Taxonomy" id="2800330"/>
    <lineage>
        <taxon>Bacteria</taxon>
        <taxon>Pseudomonadati</taxon>
        <taxon>Pseudomonadota</taxon>
        <taxon>Betaproteobacteria</taxon>
        <taxon>Burkholderiales</taxon>
        <taxon>Alcaligenaceae</taxon>
    </lineage>
</organism>
<dbReference type="PANTHER" id="PTHR43065">
    <property type="entry name" value="SENSOR HISTIDINE KINASE"/>
    <property type="match status" value="1"/>
</dbReference>
<keyword evidence="8" id="KW-0902">Two-component regulatory system</keyword>
<dbReference type="Gene3D" id="1.10.287.130">
    <property type="match status" value="1"/>
</dbReference>
<dbReference type="InterPro" id="IPR005467">
    <property type="entry name" value="His_kinase_dom"/>
</dbReference>
<dbReference type="SUPFAM" id="SSF55874">
    <property type="entry name" value="ATPase domain of HSP90 chaperone/DNA topoisomerase II/histidine kinase"/>
    <property type="match status" value="1"/>
</dbReference>
<gene>
    <name evidence="11" type="ORF">JHL22_04240</name>
</gene>
<dbReference type="SUPFAM" id="SSF47384">
    <property type="entry name" value="Homodimeric domain of signal transducing histidine kinase"/>
    <property type="match status" value="1"/>
</dbReference>
<evidence type="ECO:0000256" key="7">
    <source>
        <dbReference type="ARBA" id="ARBA00022840"/>
    </source>
</evidence>
<evidence type="ECO:0000256" key="4">
    <source>
        <dbReference type="ARBA" id="ARBA00022679"/>
    </source>
</evidence>
<dbReference type="SMART" id="SM00388">
    <property type="entry name" value="HisKA"/>
    <property type="match status" value="1"/>
</dbReference>
<accession>A0ABS1ECS1</accession>
<evidence type="ECO:0000256" key="2">
    <source>
        <dbReference type="ARBA" id="ARBA00012438"/>
    </source>
</evidence>
<dbReference type="Gene3D" id="3.30.565.10">
    <property type="entry name" value="Histidine kinase-like ATPase, C-terminal domain"/>
    <property type="match status" value="1"/>
</dbReference>
<dbReference type="InterPro" id="IPR003594">
    <property type="entry name" value="HATPase_dom"/>
</dbReference>
<dbReference type="Proteomes" id="UP000635316">
    <property type="component" value="Unassembled WGS sequence"/>
</dbReference>
<evidence type="ECO:0000256" key="3">
    <source>
        <dbReference type="ARBA" id="ARBA00022553"/>
    </source>
</evidence>
<protein>
    <recommendedName>
        <fullName evidence="2">histidine kinase</fullName>
        <ecNumber evidence="2">2.7.13.3</ecNumber>
    </recommendedName>
</protein>
<keyword evidence="12" id="KW-1185">Reference proteome</keyword>
<evidence type="ECO:0000256" key="8">
    <source>
        <dbReference type="ARBA" id="ARBA00023012"/>
    </source>
</evidence>
<dbReference type="PRINTS" id="PR00344">
    <property type="entry name" value="BCTRLSENSOR"/>
</dbReference>
<proteinExistence type="predicted"/>
<feature type="domain" description="Histidine kinase" evidence="10">
    <location>
        <begin position="368"/>
        <end position="579"/>
    </location>
</feature>
<sequence length="590" mass="66705">MKFSCWRFCRVLLLLWLAAYSGMLSAKTWYVGILAPRGVQAAQQEWQPWLNWLSTQWENETFILVPMQLADAEQMIADKRVNFVLAPQAQFLSMKTGVEMRWLATLSRMDMAQPKAAELVGSAVWVRKDSGLQDIAQLRGKTIAAVQKNAFGGFLLGYKLLYDAQLRENRDYSLVFTGYPIDQTLLLLDRKQVDAAIAPLCLMEEMQSQGVVDSSQFQLLHPVNNHSVCAGSTELFPNWSLAALPDVPDSLATRLGSLLLQNQADALLPGWSPVVASTRVEEILHRIHRHPFQQSVWAGIKNWVSEYKTWVGITLLLVALSFLNYAWVSWLAWRRQKQITQAYEQMRTYERMMMHADRLNILGEMASGIAHEVNQPVSVIRHYAEGTRYRLQKQQTHTELIPVLDKVIEQVERITQIIENLRKWAKSERNDQSVPVNIAQAVAKSVQFVRLQNDRHLMDIHINIPADLVLLTVPSVIEQVLVNSLLNCWQQQATQVDMSIRSFDEPFLGITITDNAGGFSQEQLDFPFVPFRTNKDQGLGLGLVICERLMRVIGGGLLLDNRSDGIAGAVVTLKLPLKKHSNPKGVKASS</sequence>
<name>A0ABS1ECS1_9BURK</name>
<dbReference type="SMART" id="SM00387">
    <property type="entry name" value="HATPase_c"/>
    <property type="match status" value="1"/>
</dbReference>
<dbReference type="PROSITE" id="PS50109">
    <property type="entry name" value="HIS_KIN"/>
    <property type="match status" value="1"/>
</dbReference>
<dbReference type="Pfam" id="PF00512">
    <property type="entry name" value="HisKA"/>
    <property type="match status" value="1"/>
</dbReference>
<keyword evidence="9" id="KW-1133">Transmembrane helix</keyword>
<dbReference type="EC" id="2.7.13.3" evidence="2"/>
<keyword evidence="7" id="KW-0067">ATP-binding</keyword>
<evidence type="ECO:0000313" key="11">
    <source>
        <dbReference type="EMBL" id="MBK1780419.1"/>
    </source>
</evidence>
<keyword evidence="5" id="KW-0547">Nucleotide-binding</keyword>
<keyword evidence="9" id="KW-0472">Membrane</keyword>
<keyword evidence="6" id="KW-0418">Kinase</keyword>
<dbReference type="Pfam" id="PF02518">
    <property type="entry name" value="HATPase_c"/>
    <property type="match status" value="1"/>
</dbReference>
<evidence type="ECO:0000256" key="5">
    <source>
        <dbReference type="ARBA" id="ARBA00022741"/>
    </source>
</evidence>
<evidence type="ECO:0000259" key="10">
    <source>
        <dbReference type="PROSITE" id="PS50109"/>
    </source>
</evidence>
<dbReference type="CDD" id="cd00082">
    <property type="entry name" value="HisKA"/>
    <property type="match status" value="1"/>
</dbReference>
<evidence type="ECO:0000313" key="12">
    <source>
        <dbReference type="Proteomes" id="UP000635316"/>
    </source>
</evidence>
<dbReference type="PANTHER" id="PTHR43065:SF10">
    <property type="entry name" value="PEROXIDE STRESS-ACTIVATED HISTIDINE KINASE MAK3"/>
    <property type="match status" value="1"/>
</dbReference>
<dbReference type="RefSeq" id="WP_200234159.1">
    <property type="nucleotide sequence ID" value="NZ_JAENGP010000003.1"/>
</dbReference>
<feature type="transmembrane region" description="Helical" evidence="9">
    <location>
        <begin position="310"/>
        <end position="333"/>
    </location>
</feature>
<keyword evidence="4" id="KW-0808">Transferase</keyword>
<keyword evidence="9" id="KW-0812">Transmembrane</keyword>
<reference evidence="11 12" key="1">
    <citation type="submission" date="2020-12" db="EMBL/GenBank/DDBJ databases">
        <authorList>
            <person name="Lu T."/>
            <person name="Wang Q."/>
            <person name="Han X."/>
        </authorList>
    </citation>
    <scope>NUCLEOTIDE SEQUENCE [LARGE SCALE GENOMIC DNA]</scope>
    <source>
        <strain evidence="11 12">WQ 585</strain>
    </source>
</reference>
<dbReference type="InterPro" id="IPR004358">
    <property type="entry name" value="Sig_transdc_His_kin-like_C"/>
</dbReference>
<dbReference type="Pfam" id="PF12974">
    <property type="entry name" value="Phosphonate-bd"/>
    <property type="match status" value="1"/>
</dbReference>